<protein>
    <submittedName>
        <fullName evidence="1">Uncharacterized protein</fullName>
    </submittedName>
</protein>
<comment type="caution">
    <text evidence="1">The sequence shown here is derived from an EMBL/GenBank/DDBJ whole genome shotgun (WGS) entry which is preliminary data.</text>
</comment>
<evidence type="ECO:0000313" key="1">
    <source>
        <dbReference type="EMBL" id="MBB3096322.1"/>
    </source>
</evidence>
<reference evidence="1 2" key="1">
    <citation type="submission" date="2020-08" db="EMBL/GenBank/DDBJ databases">
        <title>Genomic Encyclopedia of Type Strains, Phase III (KMG-III): the genomes of soil and plant-associated and newly described type strains.</title>
        <authorList>
            <person name="Whitman W."/>
        </authorList>
    </citation>
    <scope>NUCLEOTIDE SEQUENCE [LARGE SCALE GENOMIC DNA]</scope>
    <source>
        <strain evidence="1 2">CECT 3287</strain>
    </source>
</reference>
<name>A0A7W5AHQ1_9ACTN</name>
<evidence type="ECO:0000313" key="2">
    <source>
        <dbReference type="Proteomes" id="UP000590749"/>
    </source>
</evidence>
<dbReference type="Proteomes" id="UP000590749">
    <property type="component" value="Unassembled WGS sequence"/>
</dbReference>
<keyword evidence="2" id="KW-1185">Reference proteome</keyword>
<dbReference type="EMBL" id="JACHXF010000008">
    <property type="protein sequence ID" value="MBB3096322.1"/>
    <property type="molecule type" value="Genomic_DNA"/>
</dbReference>
<organism evidence="1 2">
    <name type="scientific">Actinoplanes campanulatus</name>
    <dbReference type="NCBI Taxonomy" id="113559"/>
    <lineage>
        <taxon>Bacteria</taxon>
        <taxon>Bacillati</taxon>
        <taxon>Actinomycetota</taxon>
        <taxon>Actinomycetes</taxon>
        <taxon>Micromonosporales</taxon>
        <taxon>Micromonosporaceae</taxon>
        <taxon>Actinoplanes</taxon>
    </lineage>
</organism>
<proteinExistence type="predicted"/>
<dbReference type="RefSeq" id="WP_183221784.1">
    <property type="nucleotide sequence ID" value="NZ_BMPW01000007.1"/>
</dbReference>
<gene>
    <name evidence="1" type="ORF">FHR83_003992</name>
</gene>
<accession>A0A7W5AHQ1</accession>
<sequence length="54" mass="5975">MATIEEPDTSVDALLAEIRHADAGRHNDDTAVYLRWTADRLSSHGRPVTVSTVR</sequence>
<dbReference type="AlphaFoldDB" id="A0A7W5AHQ1"/>